<dbReference type="InterPro" id="IPR036388">
    <property type="entry name" value="WH-like_DNA-bd_sf"/>
</dbReference>
<dbReference type="InterPro" id="IPR001867">
    <property type="entry name" value="OmpR/PhoB-type_DNA-bd"/>
</dbReference>
<keyword evidence="5" id="KW-1185">Reference proteome</keyword>
<dbReference type="PROSITE" id="PS51755">
    <property type="entry name" value="OMPR_PHOB"/>
    <property type="match status" value="1"/>
</dbReference>
<dbReference type="AlphaFoldDB" id="A0A2I0SUS5"/>
<dbReference type="OrthoDB" id="3471838at2"/>
<evidence type="ECO:0000256" key="1">
    <source>
        <dbReference type="ARBA" id="ARBA00023125"/>
    </source>
</evidence>
<evidence type="ECO:0000256" key="2">
    <source>
        <dbReference type="PROSITE-ProRule" id="PRU01091"/>
    </source>
</evidence>
<evidence type="ECO:0000259" key="3">
    <source>
        <dbReference type="PROSITE" id="PS51755"/>
    </source>
</evidence>
<proteinExistence type="predicted"/>
<dbReference type="RefSeq" id="WP_103548402.1">
    <property type="nucleotide sequence ID" value="NZ_JBHJSK010000002.1"/>
</dbReference>
<keyword evidence="1 2" id="KW-0238">DNA-binding</keyword>
<dbReference type="SMART" id="SM00862">
    <property type="entry name" value="Trans_reg_C"/>
    <property type="match status" value="1"/>
</dbReference>
<accession>A0A2I0SUS5</accession>
<comment type="caution">
    <text evidence="4">The sequence shown here is derived from an EMBL/GenBank/DDBJ whole genome shotgun (WGS) entry which is preliminary data.</text>
</comment>
<dbReference type="GO" id="GO:0000160">
    <property type="term" value="P:phosphorelay signal transduction system"/>
    <property type="evidence" value="ECO:0007669"/>
    <property type="project" value="InterPro"/>
</dbReference>
<sequence>MATLVHKHEVKFLRWPVQSHERDQLREAGLPCLLVLEGQTAPPNDISPTEDWVRPPVARLDLAARVHTLQRRTGTDFMPALDPTGVLYYGGQSVPMSDAQSEMMRCFLADFGHLVRRDRLKKALSRINNEAVTSNAIDLHIMRLRQRLYGVRLSLRTVWGRGYILEAAG</sequence>
<dbReference type="Pfam" id="PF00486">
    <property type="entry name" value="Trans_reg_C"/>
    <property type="match status" value="1"/>
</dbReference>
<evidence type="ECO:0000313" key="4">
    <source>
        <dbReference type="EMBL" id="PKT73704.1"/>
    </source>
</evidence>
<dbReference type="SUPFAM" id="SSF46894">
    <property type="entry name" value="C-terminal effector domain of the bipartite response regulators"/>
    <property type="match status" value="1"/>
</dbReference>
<gene>
    <name evidence="4" type="ORF">CW362_06505</name>
</gene>
<evidence type="ECO:0000313" key="5">
    <source>
        <dbReference type="Proteomes" id="UP000236178"/>
    </source>
</evidence>
<dbReference type="GO" id="GO:0003677">
    <property type="term" value="F:DNA binding"/>
    <property type="evidence" value="ECO:0007669"/>
    <property type="project" value="UniProtKB-UniRule"/>
</dbReference>
<dbReference type="Proteomes" id="UP000236178">
    <property type="component" value="Unassembled WGS sequence"/>
</dbReference>
<feature type="domain" description="OmpR/PhoB-type" evidence="3">
    <location>
        <begin position="70"/>
        <end position="167"/>
    </location>
</feature>
<feature type="DNA-binding region" description="OmpR/PhoB-type" evidence="2">
    <location>
        <begin position="70"/>
        <end position="167"/>
    </location>
</feature>
<organism evidence="4 5">
    <name type="scientific">Streptomyces populi</name>
    <dbReference type="NCBI Taxonomy" id="2058924"/>
    <lineage>
        <taxon>Bacteria</taxon>
        <taxon>Bacillati</taxon>
        <taxon>Actinomycetota</taxon>
        <taxon>Actinomycetes</taxon>
        <taxon>Kitasatosporales</taxon>
        <taxon>Streptomycetaceae</taxon>
        <taxon>Streptomyces</taxon>
    </lineage>
</organism>
<dbReference type="EMBL" id="PJOS01000008">
    <property type="protein sequence ID" value="PKT73704.1"/>
    <property type="molecule type" value="Genomic_DNA"/>
</dbReference>
<name>A0A2I0SUS5_9ACTN</name>
<reference evidence="4 5" key="1">
    <citation type="submission" date="2017-12" db="EMBL/GenBank/DDBJ databases">
        <title>Streptomyces populusis sp. nov., a novel endophytic actinobacterium isolated from stems of Populus adenopoda Maxim.</title>
        <authorList>
            <person name="Wang Z."/>
        </authorList>
    </citation>
    <scope>NUCLEOTIDE SEQUENCE [LARGE SCALE GENOMIC DNA]</scope>
    <source>
        <strain evidence="4 5">A249</strain>
    </source>
</reference>
<dbReference type="Gene3D" id="1.10.10.10">
    <property type="entry name" value="Winged helix-like DNA-binding domain superfamily/Winged helix DNA-binding domain"/>
    <property type="match status" value="1"/>
</dbReference>
<protein>
    <submittedName>
        <fullName evidence="4">DNA-binding response regulator</fullName>
    </submittedName>
</protein>
<dbReference type="GO" id="GO:0006355">
    <property type="term" value="P:regulation of DNA-templated transcription"/>
    <property type="evidence" value="ECO:0007669"/>
    <property type="project" value="InterPro"/>
</dbReference>
<dbReference type="InterPro" id="IPR016032">
    <property type="entry name" value="Sig_transdc_resp-reg_C-effctor"/>
</dbReference>